<dbReference type="EMBL" id="BAAALG010000001">
    <property type="protein sequence ID" value="GAA1089729.1"/>
    <property type="molecule type" value="Genomic_DNA"/>
</dbReference>
<keyword evidence="1" id="KW-0732">Signal</keyword>
<dbReference type="Proteomes" id="UP001501581">
    <property type="component" value="Unassembled WGS sequence"/>
</dbReference>
<reference evidence="3" key="1">
    <citation type="journal article" date="2019" name="Int. J. Syst. Evol. Microbiol.">
        <title>The Global Catalogue of Microorganisms (GCM) 10K type strain sequencing project: providing services to taxonomists for standard genome sequencing and annotation.</title>
        <authorList>
            <consortium name="The Broad Institute Genomics Platform"/>
            <consortium name="The Broad Institute Genome Sequencing Center for Infectious Disease"/>
            <person name="Wu L."/>
            <person name="Ma J."/>
        </authorList>
    </citation>
    <scope>NUCLEOTIDE SEQUENCE [LARGE SCALE GENOMIC DNA]</scope>
    <source>
        <strain evidence="3">JCM 13008</strain>
    </source>
</reference>
<protein>
    <recommendedName>
        <fullName evidence="4">Ig-like domain (Group 3)</fullName>
    </recommendedName>
</protein>
<name>A0ABP4E382_9ACTN</name>
<feature type="signal peptide" evidence="1">
    <location>
        <begin position="1"/>
        <end position="25"/>
    </location>
</feature>
<organism evidence="2 3">
    <name type="scientific">Nocardioides dubius</name>
    <dbReference type="NCBI Taxonomy" id="317019"/>
    <lineage>
        <taxon>Bacteria</taxon>
        <taxon>Bacillati</taxon>
        <taxon>Actinomycetota</taxon>
        <taxon>Actinomycetes</taxon>
        <taxon>Propionibacteriales</taxon>
        <taxon>Nocardioidaceae</taxon>
        <taxon>Nocardioides</taxon>
    </lineage>
</organism>
<gene>
    <name evidence="2" type="ORF">GCM10009668_00130</name>
</gene>
<accession>A0ABP4E382</accession>
<evidence type="ECO:0000313" key="3">
    <source>
        <dbReference type="Proteomes" id="UP001501581"/>
    </source>
</evidence>
<evidence type="ECO:0000256" key="1">
    <source>
        <dbReference type="SAM" id="SignalP"/>
    </source>
</evidence>
<sequence length="305" mass="32392">MNTHRFAAIAAGCLSLALTVAPAIADTTNVGDAAYDAIRLTDDGTITYGDFDIDLRNIYIDHGTRDLQIASRFTYLDATSWTQQLIALDTNNDSVTDYTVLWDSAEGISGVVREYPDGTSSPTCINITTSQSLGVNGSTNVKFPRSCIGNPASVRVHVDVWWIGLSQADTDLYFTDSAPGELLDEPVTFSHPVASSNTGTATSPSAPKVQTKLSAALSKSTVKARAAAPKVTVKATAAGNPAGKVVIADNGKTLKTVSAHAGKKITYTLPRTLKPGRHSIKVTFTPNDTKKYLPTSKTLKLKVTK</sequence>
<evidence type="ECO:0000313" key="2">
    <source>
        <dbReference type="EMBL" id="GAA1089729.1"/>
    </source>
</evidence>
<comment type="caution">
    <text evidence="2">The sequence shown here is derived from an EMBL/GenBank/DDBJ whole genome shotgun (WGS) entry which is preliminary data.</text>
</comment>
<proteinExistence type="predicted"/>
<dbReference type="InterPro" id="IPR013783">
    <property type="entry name" value="Ig-like_fold"/>
</dbReference>
<evidence type="ECO:0008006" key="4">
    <source>
        <dbReference type="Google" id="ProtNLM"/>
    </source>
</evidence>
<feature type="chain" id="PRO_5045274699" description="Ig-like domain (Group 3)" evidence="1">
    <location>
        <begin position="26"/>
        <end position="305"/>
    </location>
</feature>
<keyword evidence="3" id="KW-1185">Reference proteome</keyword>
<dbReference type="Gene3D" id="2.60.40.10">
    <property type="entry name" value="Immunoglobulins"/>
    <property type="match status" value="1"/>
</dbReference>